<evidence type="ECO:0000256" key="7">
    <source>
        <dbReference type="ARBA" id="ARBA00023136"/>
    </source>
</evidence>
<keyword evidence="6" id="KW-1133">Transmembrane helix</keyword>
<dbReference type="Gene3D" id="3.80.10.10">
    <property type="entry name" value="Ribonuclease Inhibitor"/>
    <property type="match status" value="1"/>
</dbReference>
<dbReference type="Pfam" id="PF00560">
    <property type="entry name" value="LRR_1"/>
    <property type="match status" value="1"/>
</dbReference>
<evidence type="ECO:0000256" key="3">
    <source>
        <dbReference type="ARBA" id="ARBA00022692"/>
    </source>
</evidence>
<dbReference type="Pfam" id="PF12799">
    <property type="entry name" value="LRR_4"/>
    <property type="match status" value="1"/>
</dbReference>
<evidence type="ECO:0000256" key="8">
    <source>
        <dbReference type="ARBA" id="ARBA00023170"/>
    </source>
</evidence>
<evidence type="ECO:0000256" key="2">
    <source>
        <dbReference type="ARBA" id="ARBA00022614"/>
    </source>
</evidence>
<dbReference type="PANTHER" id="PTHR27000">
    <property type="entry name" value="LEUCINE-RICH REPEAT RECEPTOR-LIKE PROTEIN KINASE FAMILY PROTEIN-RELATED"/>
    <property type="match status" value="1"/>
</dbReference>
<gene>
    <name evidence="10" type="ORF">AGERDE_LOCUS1659</name>
</gene>
<keyword evidence="5" id="KW-0677">Repeat</keyword>
<keyword evidence="9" id="KW-0325">Glycoprotein</keyword>
<evidence type="ECO:0000313" key="11">
    <source>
        <dbReference type="Proteomes" id="UP000789831"/>
    </source>
</evidence>
<keyword evidence="3" id="KW-0812">Transmembrane</keyword>
<dbReference type="PROSITE" id="PS51450">
    <property type="entry name" value="LRR"/>
    <property type="match status" value="1"/>
</dbReference>
<name>A0A9N8YUC2_9GLOM</name>
<dbReference type="OrthoDB" id="2448185at2759"/>
<evidence type="ECO:0000313" key="10">
    <source>
        <dbReference type="EMBL" id="CAG8449828.1"/>
    </source>
</evidence>
<evidence type="ECO:0000256" key="1">
    <source>
        <dbReference type="ARBA" id="ARBA00004167"/>
    </source>
</evidence>
<comment type="subcellular location">
    <subcellularLocation>
        <location evidence="1">Membrane</location>
        <topology evidence="1">Single-pass membrane protein</topology>
    </subcellularLocation>
</comment>
<proteinExistence type="predicted"/>
<comment type="caution">
    <text evidence="10">The sequence shown here is derived from an EMBL/GenBank/DDBJ whole genome shotgun (WGS) entry which is preliminary data.</text>
</comment>
<dbReference type="InterPro" id="IPR025875">
    <property type="entry name" value="Leu-rich_rpt_4"/>
</dbReference>
<dbReference type="EMBL" id="CAJVPL010000119">
    <property type="protein sequence ID" value="CAG8449828.1"/>
    <property type="molecule type" value="Genomic_DNA"/>
</dbReference>
<reference evidence="10" key="1">
    <citation type="submission" date="2021-06" db="EMBL/GenBank/DDBJ databases">
        <authorList>
            <person name="Kallberg Y."/>
            <person name="Tangrot J."/>
            <person name="Rosling A."/>
        </authorList>
    </citation>
    <scope>NUCLEOTIDE SEQUENCE</scope>
    <source>
        <strain evidence="10">MT106</strain>
    </source>
</reference>
<dbReference type="GO" id="GO:0016020">
    <property type="term" value="C:membrane"/>
    <property type="evidence" value="ECO:0007669"/>
    <property type="project" value="UniProtKB-SubCell"/>
</dbReference>
<dbReference type="Proteomes" id="UP000789831">
    <property type="component" value="Unassembled WGS sequence"/>
</dbReference>
<keyword evidence="7" id="KW-0472">Membrane</keyword>
<evidence type="ECO:0000256" key="6">
    <source>
        <dbReference type="ARBA" id="ARBA00022989"/>
    </source>
</evidence>
<sequence>MLKEITCHGNQLTNLTLPNDPTNLKELDLRGNNFSGDLVFLTKATSLEELKLSNNKFTGSLDYLSNLKQLKELDISNTDLNEAYPYEDKNLNDTSLALEADPQKRPSAGELYWIIKGWHDEIRYGYTQFTRQYQPLVRKYHTFSQNTPYQIHQTAITHSKPINTKQITQLLQKIKPTSNLEEIIEIELPETSYSLEDDFGLDELNLTETTEETTSQIEIPPKGNH</sequence>
<dbReference type="InterPro" id="IPR001611">
    <property type="entry name" value="Leu-rich_rpt"/>
</dbReference>
<dbReference type="PANTHER" id="PTHR27000:SF642">
    <property type="entry name" value="INACTIVE LEUCINE-RICH REPEAT RECEPTOR KINASE XIAO-RELATED"/>
    <property type="match status" value="1"/>
</dbReference>
<evidence type="ECO:0000256" key="4">
    <source>
        <dbReference type="ARBA" id="ARBA00022729"/>
    </source>
</evidence>
<keyword evidence="11" id="KW-1185">Reference proteome</keyword>
<keyword evidence="2" id="KW-0433">Leucine-rich repeat</keyword>
<keyword evidence="4" id="KW-0732">Signal</keyword>
<accession>A0A9N8YUC2</accession>
<evidence type="ECO:0000256" key="5">
    <source>
        <dbReference type="ARBA" id="ARBA00022737"/>
    </source>
</evidence>
<protein>
    <submittedName>
        <fullName evidence="10">9082_t:CDS:1</fullName>
    </submittedName>
</protein>
<dbReference type="InterPro" id="IPR032675">
    <property type="entry name" value="LRR_dom_sf"/>
</dbReference>
<evidence type="ECO:0000256" key="9">
    <source>
        <dbReference type="ARBA" id="ARBA00023180"/>
    </source>
</evidence>
<dbReference type="SUPFAM" id="SSF52058">
    <property type="entry name" value="L domain-like"/>
    <property type="match status" value="1"/>
</dbReference>
<keyword evidence="8" id="KW-0675">Receptor</keyword>
<dbReference type="AlphaFoldDB" id="A0A9N8YUC2"/>
<organism evidence="10 11">
    <name type="scientific">Ambispora gerdemannii</name>
    <dbReference type="NCBI Taxonomy" id="144530"/>
    <lineage>
        <taxon>Eukaryota</taxon>
        <taxon>Fungi</taxon>
        <taxon>Fungi incertae sedis</taxon>
        <taxon>Mucoromycota</taxon>
        <taxon>Glomeromycotina</taxon>
        <taxon>Glomeromycetes</taxon>
        <taxon>Archaeosporales</taxon>
        <taxon>Ambisporaceae</taxon>
        <taxon>Ambispora</taxon>
    </lineage>
</organism>